<gene>
    <name evidence="2" type="ORF">Bfra_007605</name>
</gene>
<organism evidence="2 3">
    <name type="scientific">Botrytis fragariae</name>
    <dbReference type="NCBI Taxonomy" id="1964551"/>
    <lineage>
        <taxon>Eukaryota</taxon>
        <taxon>Fungi</taxon>
        <taxon>Dikarya</taxon>
        <taxon>Ascomycota</taxon>
        <taxon>Pezizomycotina</taxon>
        <taxon>Leotiomycetes</taxon>
        <taxon>Helotiales</taxon>
        <taxon>Sclerotiniaceae</taxon>
        <taxon>Botrytis</taxon>
    </lineage>
</organism>
<proteinExistence type="predicted"/>
<dbReference type="RefSeq" id="XP_037190039.1">
    <property type="nucleotide sequence ID" value="XM_037337976.1"/>
</dbReference>
<protein>
    <submittedName>
        <fullName evidence="2">Uncharacterized protein</fullName>
    </submittedName>
</protein>
<evidence type="ECO:0000313" key="3">
    <source>
        <dbReference type="Proteomes" id="UP000531561"/>
    </source>
</evidence>
<evidence type="ECO:0000313" key="2">
    <source>
        <dbReference type="EMBL" id="KAF5871092.1"/>
    </source>
</evidence>
<dbReference type="Proteomes" id="UP000531561">
    <property type="component" value="Unassembled WGS sequence"/>
</dbReference>
<keyword evidence="3" id="KW-1185">Reference proteome</keyword>
<evidence type="ECO:0000256" key="1">
    <source>
        <dbReference type="SAM" id="Coils"/>
    </source>
</evidence>
<accession>A0A8H6AP89</accession>
<dbReference type="AlphaFoldDB" id="A0A8H6AP89"/>
<name>A0A8H6AP89_9HELO</name>
<dbReference type="EMBL" id="JABFCT010000012">
    <property type="protein sequence ID" value="KAF5871092.1"/>
    <property type="molecule type" value="Genomic_DNA"/>
</dbReference>
<reference evidence="2 3" key="1">
    <citation type="journal article" date="2020" name="Phytopathology">
        <title>A high-quality genome resource of Botrytis fragariae, a new and rapidly spreading fungal pathogen causing strawberry gray mold in the U.S.A.</title>
        <authorList>
            <person name="Wu Y."/>
            <person name="Saski C.A."/>
            <person name="Schnabel G."/>
            <person name="Xiao S."/>
            <person name="Hu M."/>
        </authorList>
    </citation>
    <scope>NUCLEOTIDE SEQUENCE [LARGE SCALE GENOMIC DNA]</scope>
    <source>
        <strain evidence="2 3">BVB16</strain>
    </source>
</reference>
<feature type="coiled-coil region" evidence="1">
    <location>
        <begin position="106"/>
        <end position="166"/>
    </location>
</feature>
<comment type="caution">
    <text evidence="2">The sequence shown here is derived from an EMBL/GenBank/DDBJ whole genome shotgun (WGS) entry which is preliminary data.</text>
</comment>
<keyword evidence="1" id="KW-0175">Coiled coil</keyword>
<sequence>MLNRAESIGEAAPLNSIGSSVVISDKSVTEFTHSNITTPHRDKTGIPRVEYQIKSIQEAPSQASITLVKEEPIDLTSLDFDEELMSVSETKVSKAVRHADSTRAAKPEASKVVDEELQELEELQKLREEKEKLQRDIELLEKKRKMDEITKKIEDAEARAKRIKTE</sequence>
<dbReference type="OrthoDB" id="3500708at2759"/>
<dbReference type="GeneID" id="59261668"/>